<evidence type="ECO:0000313" key="2">
    <source>
        <dbReference type="EMBL" id="AQY52284.1"/>
    </source>
</evidence>
<evidence type="ECO:0000259" key="1">
    <source>
        <dbReference type="SMART" id="SM00914"/>
    </source>
</evidence>
<gene>
    <name evidence="2" type="ORF">UE46_15510</name>
</gene>
<feature type="domain" description="IDEAL" evidence="1">
    <location>
        <begin position="31"/>
        <end position="67"/>
    </location>
</feature>
<name>A0A1S7FXX1_9LIST</name>
<dbReference type="EMBL" id="CP011102">
    <property type="protein sequence ID" value="AQY52284.1"/>
    <property type="molecule type" value="Genomic_DNA"/>
</dbReference>
<keyword evidence="3" id="KW-1185">Reference proteome</keyword>
<dbReference type="Pfam" id="PF08858">
    <property type="entry name" value="IDEAL"/>
    <property type="match status" value="1"/>
</dbReference>
<evidence type="ECO:0000313" key="3">
    <source>
        <dbReference type="Proteomes" id="UP000223060"/>
    </source>
</evidence>
<dbReference type="InterPro" id="IPR014957">
    <property type="entry name" value="IDEAL_dom"/>
</dbReference>
<accession>A0A1S7FXX1</accession>
<reference evidence="3" key="1">
    <citation type="submission" date="2015-03" db="EMBL/GenBank/DDBJ databases">
        <authorList>
            <person name="Ferrari E."/>
            <person name="Walter M.C."/>
            <person name="Huptas C."/>
            <person name="Scherer S."/>
            <person name="Mueller-Herbst S."/>
        </authorList>
    </citation>
    <scope>NUCLEOTIDE SEQUENCE [LARGE SCALE GENOMIC DNA]</scope>
    <source>
        <strain evidence="3">LWP01</strain>
    </source>
</reference>
<organism evidence="2 3">
    <name type="scientific">Listeria weihenstephanensis</name>
    <dbReference type="NCBI Taxonomy" id="1006155"/>
    <lineage>
        <taxon>Bacteria</taxon>
        <taxon>Bacillati</taxon>
        <taxon>Bacillota</taxon>
        <taxon>Bacilli</taxon>
        <taxon>Bacillales</taxon>
        <taxon>Listeriaceae</taxon>
        <taxon>Listeria</taxon>
    </lineage>
</organism>
<dbReference type="Gene3D" id="4.10.810.10">
    <property type="entry name" value="Virus Scaffolding Protein, Chain A"/>
    <property type="match status" value="1"/>
</dbReference>
<protein>
    <recommendedName>
        <fullName evidence="1">IDEAL domain-containing protein</fullName>
    </recommendedName>
</protein>
<proteinExistence type="predicted"/>
<dbReference type="KEGG" id="lwi:UE46_15510"/>
<sequence length="77" mass="9439">MSAKKISEAMSQQYKELENERIVMDVFIDCFMTMLAQKQRMERIQNEIDLALETQNRRRFYRLTTRMKRLQDEQLSM</sequence>
<dbReference type="SMART" id="SM00914">
    <property type="entry name" value="IDEAL"/>
    <property type="match status" value="1"/>
</dbReference>
<dbReference type="AlphaFoldDB" id="A0A1S7FXX1"/>
<dbReference type="RefSeq" id="WP_036063570.1">
    <property type="nucleotide sequence ID" value="NZ_CP011102.1"/>
</dbReference>
<dbReference type="Proteomes" id="UP000223060">
    <property type="component" value="Chromosome"/>
</dbReference>
<dbReference type="InterPro" id="IPR027393">
    <property type="entry name" value="Virus_scaffolding_prot_C"/>
</dbReference>